<organism evidence="2 3">
    <name type="scientific">Streptomyces polychromogenes</name>
    <dbReference type="NCBI Taxonomy" id="67342"/>
    <lineage>
        <taxon>Bacteria</taxon>
        <taxon>Bacillati</taxon>
        <taxon>Actinomycetota</taxon>
        <taxon>Actinomycetes</taxon>
        <taxon>Kitasatosporales</taxon>
        <taxon>Streptomycetaceae</taxon>
        <taxon>Streptomyces</taxon>
    </lineage>
</organism>
<sequence length="59" mass="6138">MTTHPRPSGAPDPDAPRPAPPAEGGEPACLLHRVCPACGRLAEDPSPYHCAHCGTELPE</sequence>
<protein>
    <submittedName>
        <fullName evidence="2">Uncharacterized protein</fullName>
    </submittedName>
</protein>
<proteinExistence type="predicted"/>
<feature type="compositionally biased region" description="Low complexity" evidence="1">
    <location>
        <begin position="1"/>
        <end position="12"/>
    </location>
</feature>
<evidence type="ECO:0000313" key="2">
    <source>
        <dbReference type="EMBL" id="GAA0288165.1"/>
    </source>
</evidence>
<dbReference type="Proteomes" id="UP001501867">
    <property type="component" value="Unassembled WGS sequence"/>
</dbReference>
<gene>
    <name evidence="2" type="ORF">GCM10010302_28150</name>
</gene>
<evidence type="ECO:0000256" key="1">
    <source>
        <dbReference type="SAM" id="MobiDB-lite"/>
    </source>
</evidence>
<dbReference type="RefSeq" id="WP_344159012.1">
    <property type="nucleotide sequence ID" value="NZ_BAAABV010000015.1"/>
</dbReference>
<feature type="region of interest" description="Disordered" evidence="1">
    <location>
        <begin position="1"/>
        <end position="26"/>
    </location>
</feature>
<keyword evidence="3" id="KW-1185">Reference proteome</keyword>
<dbReference type="EMBL" id="BAAABV010000015">
    <property type="protein sequence ID" value="GAA0288165.1"/>
    <property type="molecule type" value="Genomic_DNA"/>
</dbReference>
<comment type="caution">
    <text evidence="2">The sequence shown here is derived from an EMBL/GenBank/DDBJ whole genome shotgun (WGS) entry which is preliminary data.</text>
</comment>
<name>A0ABP3F066_9ACTN</name>
<accession>A0ABP3F066</accession>
<evidence type="ECO:0000313" key="3">
    <source>
        <dbReference type="Proteomes" id="UP001501867"/>
    </source>
</evidence>
<reference evidence="3" key="1">
    <citation type="journal article" date="2019" name="Int. J. Syst. Evol. Microbiol.">
        <title>The Global Catalogue of Microorganisms (GCM) 10K type strain sequencing project: providing services to taxonomists for standard genome sequencing and annotation.</title>
        <authorList>
            <consortium name="The Broad Institute Genomics Platform"/>
            <consortium name="The Broad Institute Genome Sequencing Center for Infectious Disease"/>
            <person name="Wu L."/>
            <person name="Ma J."/>
        </authorList>
    </citation>
    <scope>NUCLEOTIDE SEQUENCE [LARGE SCALE GENOMIC DNA]</scope>
    <source>
        <strain evidence="3">JCM 4505</strain>
    </source>
</reference>